<dbReference type="Proteomes" id="UP001152876">
    <property type="component" value="Unassembled WGS sequence"/>
</dbReference>
<dbReference type="Gene3D" id="2.60.120.10">
    <property type="entry name" value="Jelly Rolls"/>
    <property type="match status" value="1"/>
</dbReference>
<keyword evidence="6" id="KW-1185">Reference proteome</keyword>
<dbReference type="Gene3D" id="1.10.10.10">
    <property type="entry name" value="Winged helix-like DNA-binding domain superfamily/Winged helix DNA-binding domain"/>
    <property type="match status" value="1"/>
</dbReference>
<dbReference type="InterPro" id="IPR018490">
    <property type="entry name" value="cNMP-bd_dom_sf"/>
</dbReference>
<dbReference type="SUPFAM" id="SSF51206">
    <property type="entry name" value="cAMP-binding domain-like"/>
    <property type="match status" value="1"/>
</dbReference>
<dbReference type="GO" id="GO:0003677">
    <property type="term" value="F:DNA binding"/>
    <property type="evidence" value="ECO:0007669"/>
    <property type="project" value="UniProtKB-KW"/>
</dbReference>
<reference evidence="5" key="1">
    <citation type="submission" date="2013-01" db="EMBL/GenBank/DDBJ databases">
        <title>Genome draft of Hydrogenophaga taeniospiralis 2K1.</title>
        <authorList>
            <person name="Gomila M."/>
            <person name="Lalucat J."/>
        </authorList>
    </citation>
    <scope>NUCLEOTIDE SEQUENCE</scope>
    <source>
        <strain evidence="5">CCUG 15921</strain>
    </source>
</reference>
<dbReference type="RefSeq" id="WP_084236203.1">
    <property type="nucleotide sequence ID" value="NZ_AOGK01000011.1"/>
</dbReference>
<dbReference type="OrthoDB" id="8969464at2"/>
<evidence type="ECO:0000313" key="6">
    <source>
        <dbReference type="Proteomes" id="UP001152876"/>
    </source>
</evidence>
<dbReference type="InterPro" id="IPR012318">
    <property type="entry name" value="HTH_CRP"/>
</dbReference>
<feature type="domain" description="HTH crp-type" evidence="4">
    <location>
        <begin position="150"/>
        <end position="216"/>
    </location>
</feature>
<dbReference type="PROSITE" id="PS51063">
    <property type="entry name" value="HTH_CRP_2"/>
    <property type="match status" value="1"/>
</dbReference>
<dbReference type="EMBL" id="AOGK01000011">
    <property type="protein sequence ID" value="MDG5976354.1"/>
    <property type="molecule type" value="Genomic_DNA"/>
</dbReference>
<sequence length="265" mass="29284">MTAVTSIRDKNHKNLLLAALPSAEWQQLQPDLEWIELVQGTVLHQTGAPLRHVHFPTTATVSLVSSMEDGASAEVAVVGNEGMVGVCAFMGHPHALSDAVVQHPGHGYRMSTQAIVRHTQRSPAVMHQLLGYTQALFTHMAQSSACNRHHSLDQQLCRWLLHHLDRQSSPDMLVTQERIAGLLGVRREGVTHCALKLQKAGLIHYSRGHIAILDREGLEARSCECYGVVRHAYDHLSRENGAPHLHLCHDNRQSAPVVTRQLKAA</sequence>
<dbReference type="PANTHER" id="PTHR24567:SF74">
    <property type="entry name" value="HTH-TYPE TRANSCRIPTIONAL REGULATOR ARCR"/>
    <property type="match status" value="1"/>
</dbReference>
<keyword evidence="1" id="KW-0805">Transcription regulation</keyword>
<organism evidence="5 6">
    <name type="scientific">Hydrogenophaga taeniospiralis CCUG 15921</name>
    <dbReference type="NCBI Taxonomy" id="1281780"/>
    <lineage>
        <taxon>Bacteria</taxon>
        <taxon>Pseudomonadati</taxon>
        <taxon>Pseudomonadota</taxon>
        <taxon>Betaproteobacteria</taxon>
        <taxon>Burkholderiales</taxon>
        <taxon>Comamonadaceae</taxon>
        <taxon>Hydrogenophaga</taxon>
    </lineage>
</organism>
<dbReference type="PANTHER" id="PTHR24567">
    <property type="entry name" value="CRP FAMILY TRANSCRIPTIONAL REGULATORY PROTEIN"/>
    <property type="match status" value="1"/>
</dbReference>
<dbReference type="CDD" id="cd00038">
    <property type="entry name" value="CAP_ED"/>
    <property type="match status" value="1"/>
</dbReference>
<dbReference type="Pfam" id="PF13545">
    <property type="entry name" value="HTH_Crp_2"/>
    <property type="match status" value="1"/>
</dbReference>
<protein>
    <submittedName>
        <fullName evidence="5">Crp/FNR family transcriptional regulator</fullName>
    </submittedName>
</protein>
<dbReference type="InterPro" id="IPR000595">
    <property type="entry name" value="cNMP-bd_dom"/>
</dbReference>
<evidence type="ECO:0000313" key="5">
    <source>
        <dbReference type="EMBL" id="MDG5976354.1"/>
    </source>
</evidence>
<evidence type="ECO:0000256" key="1">
    <source>
        <dbReference type="ARBA" id="ARBA00023015"/>
    </source>
</evidence>
<comment type="caution">
    <text evidence="5">The sequence shown here is derived from an EMBL/GenBank/DDBJ whole genome shotgun (WGS) entry which is preliminary data.</text>
</comment>
<proteinExistence type="predicted"/>
<dbReference type="InterPro" id="IPR050397">
    <property type="entry name" value="Env_Response_Regulators"/>
</dbReference>
<dbReference type="SUPFAM" id="SSF46785">
    <property type="entry name" value="Winged helix' DNA-binding domain"/>
    <property type="match status" value="1"/>
</dbReference>
<gene>
    <name evidence="5" type="ORF">H010_13901</name>
</gene>
<dbReference type="InterPro" id="IPR014710">
    <property type="entry name" value="RmlC-like_jellyroll"/>
</dbReference>
<evidence type="ECO:0000259" key="4">
    <source>
        <dbReference type="PROSITE" id="PS51063"/>
    </source>
</evidence>
<dbReference type="GO" id="GO:0003700">
    <property type="term" value="F:DNA-binding transcription factor activity"/>
    <property type="evidence" value="ECO:0007669"/>
    <property type="project" value="TreeGrafter"/>
</dbReference>
<dbReference type="AlphaFoldDB" id="A0A9X4SAH2"/>
<dbReference type="GO" id="GO:0005829">
    <property type="term" value="C:cytosol"/>
    <property type="evidence" value="ECO:0007669"/>
    <property type="project" value="TreeGrafter"/>
</dbReference>
<dbReference type="InterPro" id="IPR036388">
    <property type="entry name" value="WH-like_DNA-bd_sf"/>
</dbReference>
<accession>A0A9X4SAH2</accession>
<dbReference type="Pfam" id="PF00027">
    <property type="entry name" value="cNMP_binding"/>
    <property type="match status" value="1"/>
</dbReference>
<evidence type="ECO:0000256" key="2">
    <source>
        <dbReference type="ARBA" id="ARBA00023125"/>
    </source>
</evidence>
<keyword evidence="2" id="KW-0238">DNA-binding</keyword>
<dbReference type="InterPro" id="IPR036390">
    <property type="entry name" value="WH_DNA-bd_sf"/>
</dbReference>
<name>A0A9X4SAH2_9BURK</name>
<evidence type="ECO:0000256" key="3">
    <source>
        <dbReference type="ARBA" id="ARBA00023163"/>
    </source>
</evidence>
<keyword evidence="3" id="KW-0804">Transcription</keyword>